<keyword evidence="4" id="KW-1185">Reference proteome</keyword>
<name>A0A7R7DVI0_9ACTN</name>
<evidence type="ECO:0000259" key="2">
    <source>
        <dbReference type="Pfam" id="PF13185"/>
    </source>
</evidence>
<organism evidence="3 4">
    <name type="scientific">Actinocatenispora thailandica</name>
    <dbReference type="NCBI Taxonomy" id="227318"/>
    <lineage>
        <taxon>Bacteria</taxon>
        <taxon>Bacillati</taxon>
        <taxon>Actinomycetota</taxon>
        <taxon>Actinomycetes</taxon>
        <taxon>Micromonosporales</taxon>
        <taxon>Micromonosporaceae</taxon>
        <taxon>Actinocatenispora</taxon>
    </lineage>
</organism>
<evidence type="ECO:0000313" key="3">
    <source>
        <dbReference type="EMBL" id="BCJ38566.1"/>
    </source>
</evidence>
<evidence type="ECO:0000256" key="1">
    <source>
        <dbReference type="SAM" id="MobiDB-lite"/>
    </source>
</evidence>
<feature type="region of interest" description="Disordered" evidence="1">
    <location>
        <begin position="206"/>
        <end position="226"/>
    </location>
</feature>
<dbReference type="Proteomes" id="UP000611640">
    <property type="component" value="Chromosome"/>
</dbReference>
<evidence type="ECO:0000313" key="4">
    <source>
        <dbReference type="Proteomes" id="UP000611640"/>
    </source>
</evidence>
<dbReference type="InterPro" id="IPR003018">
    <property type="entry name" value="GAF"/>
</dbReference>
<proteinExistence type="predicted"/>
<protein>
    <recommendedName>
        <fullName evidence="2">GAF domain-containing protein</fullName>
    </recommendedName>
</protein>
<reference evidence="3 4" key="1">
    <citation type="submission" date="2020-08" db="EMBL/GenBank/DDBJ databases">
        <title>Whole genome shotgun sequence of Actinocatenispora thailandica NBRC 105041.</title>
        <authorList>
            <person name="Komaki H."/>
            <person name="Tamura T."/>
        </authorList>
    </citation>
    <scope>NUCLEOTIDE SEQUENCE [LARGE SCALE GENOMIC DNA]</scope>
    <source>
        <strain evidence="3 4">NBRC 105041</strain>
    </source>
</reference>
<accession>A0A7R7DVI0</accession>
<feature type="compositionally biased region" description="Polar residues" evidence="1">
    <location>
        <begin position="211"/>
        <end position="226"/>
    </location>
</feature>
<sequence>MSQVLEEPDEHAARLEAIDLLTDSALAELSLRDLLDELLERTCEALGAETAMVLLLDRGSDDLVVAASRGLPDEKRYGTRVPVGAGFAGRVAASRSPVYLDRVDATTVLDPALSSAGLRALLGVPLISFGDVIGVLHIGCFDPATSTTGRSRCCRWSPTGSRWPPSHAGLGSNTPPRRRCSEACCPVGCRTFPAWRWRRATCPASRPASAATGTTCSRSTPALSAS</sequence>
<dbReference type="Gene3D" id="3.30.450.40">
    <property type="match status" value="1"/>
</dbReference>
<dbReference type="SUPFAM" id="SSF55781">
    <property type="entry name" value="GAF domain-like"/>
    <property type="match status" value="1"/>
</dbReference>
<dbReference type="InterPro" id="IPR029016">
    <property type="entry name" value="GAF-like_dom_sf"/>
</dbReference>
<dbReference type="KEGG" id="atl:Athai_60690"/>
<feature type="domain" description="GAF" evidence="2">
    <location>
        <begin position="29"/>
        <end position="140"/>
    </location>
</feature>
<dbReference type="AlphaFoldDB" id="A0A7R7DVI0"/>
<dbReference type="RefSeq" id="WP_239157255.1">
    <property type="nucleotide sequence ID" value="NZ_AP023355.1"/>
</dbReference>
<dbReference type="Pfam" id="PF13185">
    <property type="entry name" value="GAF_2"/>
    <property type="match status" value="1"/>
</dbReference>
<gene>
    <name evidence="3" type="ORF">Athai_60690</name>
</gene>
<dbReference type="EMBL" id="AP023355">
    <property type="protein sequence ID" value="BCJ38566.1"/>
    <property type="molecule type" value="Genomic_DNA"/>
</dbReference>